<keyword evidence="1" id="KW-0732">Signal</keyword>
<dbReference type="AlphaFoldDB" id="A0A7W6H4F7"/>
<evidence type="ECO:0000256" key="1">
    <source>
        <dbReference type="SAM" id="SignalP"/>
    </source>
</evidence>
<accession>A0A7W6H4F7</accession>
<protein>
    <recommendedName>
        <fullName evidence="4">Carboxypeptidase regulatory-like domain-containing protein</fullName>
    </recommendedName>
</protein>
<gene>
    <name evidence="2" type="ORF">GGR04_002166</name>
</gene>
<dbReference type="Proteomes" id="UP000542776">
    <property type="component" value="Unassembled WGS sequence"/>
</dbReference>
<feature type="chain" id="PRO_5031038156" description="Carboxypeptidase regulatory-like domain-containing protein" evidence="1">
    <location>
        <begin position="24"/>
        <end position="368"/>
    </location>
</feature>
<comment type="caution">
    <text evidence="2">The sequence shown here is derived from an EMBL/GenBank/DDBJ whole genome shotgun (WGS) entry which is preliminary data.</text>
</comment>
<evidence type="ECO:0000313" key="2">
    <source>
        <dbReference type="EMBL" id="MBB3998327.1"/>
    </source>
</evidence>
<reference evidence="2 3" key="1">
    <citation type="submission" date="2020-08" db="EMBL/GenBank/DDBJ databases">
        <title>Genomic Encyclopedia of Type Strains, Phase IV (KMG-IV): sequencing the most valuable type-strain genomes for metagenomic binning, comparative biology and taxonomic classification.</title>
        <authorList>
            <person name="Goeker M."/>
        </authorList>
    </citation>
    <scope>NUCLEOTIDE SEQUENCE [LARGE SCALE GENOMIC DNA]</scope>
    <source>
        <strain evidence="2 3">DSM 102238</strain>
    </source>
</reference>
<feature type="signal peptide" evidence="1">
    <location>
        <begin position="1"/>
        <end position="23"/>
    </location>
</feature>
<dbReference type="RefSeq" id="WP_183199858.1">
    <property type="nucleotide sequence ID" value="NZ_JACIEK010000004.1"/>
</dbReference>
<keyword evidence="3" id="KW-1185">Reference proteome</keyword>
<organism evidence="2 3">
    <name type="scientific">Aureimonas pseudogalii</name>
    <dbReference type="NCBI Taxonomy" id="1744844"/>
    <lineage>
        <taxon>Bacteria</taxon>
        <taxon>Pseudomonadati</taxon>
        <taxon>Pseudomonadota</taxon>
        <taxon>Alphaproteobacteria</taxon>
        <taxon>Hyphomicrobiales</taxon>
        <taxon>Aurantimonadaceae</taxon>
        <taxon>Aureimonas</taxon>
    </lineage>
</organism>
<proteinExistence type="predicted"/>
<dbReference type="EMBL" id="JACIEK010000004">
    <property type="protein sequence ID" value="MBB3998327.1"/>
    <property type="molecule type" value="Genomic_DNA"/>
</dbReference>
<evidence type="ECO:0000313" key="3">
    <source>
        <dbReference type="Proteomes" id="UP000542776"/>
    </source>
</evidence>
<sequence>MSRRDWTIVAGAVLAGLTVPAFAQDGGRVGAPGAEPPGAYASPSAIPADPATLDLGIPTARGLKRLEPIELPRNTEGDLPPNASLPRLPALLPQPETAPGLVRPLEALVLKARLGKDGPEIPDHLVWRLFSPKAGPDGKLPAIAVAKGGEAVFDVPAGDYLLHVGFGRAGMTQRIDFNGRLTRHTVTIEAGGLRLHATSSEDHVITDKLTFDIYSQATDDQDRQLIASDVEPDVVVRLNAGDYHVVSHFGDVNAVVRADIRVEAGKVTDATLAHHAAELTLKLVRESGGEALADTAWSITSDQGDMIRESVGAFASMVLQEGDYIIVARNKDRIFQRPFQVKAGEKTEVEVLTSDLIDPNSPEAGTGD</sequence>
<name>A0A7W6H4F7_9HYPH</name>
<evidence type="ECO:0008006" key="4">
    <source>
        <dbReference type="Google" id="ProtNLM"/>
    </source>
</evidence>